<dbReference type="STRING" id="565045.NOR51B_2841"/>
<organism evidence="1 2">
    <name type="scientific">Luminiphilus syltensis NOR5-1B</name>
    <dbReference type="NCBI Taxonomy" id="565045"/>
    <lineage>
        <taxon>Bacteria</taxon>
        <taxon>Pseudomonadati</taxon>
        <taxon>Pseudomonadota</taxon>
        <taxon>Gammaproteobacteria</taxon>
        <taxon>Cellvibrionales</taxon>
        <taxon>Halieaceae</taxon>
        <taxon>Luminiphilus</taxon>
    </lineage>
</organism>
<sequence>MRAEAAAKGVCIETREWDQALRSYRTATALLTPAEAERLAFSIAAAVKHAGDSSE</sequence>
<gene>
    <name evidence="1" type="ORF">NOR51B_2841</name>
</gene>
<dbReference type="Proteomes" id="UP000004699">
    <property type="component" value="Unassembled WGS sequence"/>
</dbReference>
<evidence type="ECO:0000313" key="1">
    <source>
        <dbReference type="EMBL" id="EED36888.1"/>
    </source>
</evidence>
<protein>
    <submittedName>
        <fullName evidence="1">Uncharacterized protein</fullName>
    </submittedName>
</protein>
<keyword evidence="2" id="KW-1185">Reference proteome</keyword>
<dbReference type="HOGENOM" id="CLU_3026886_0_0_6"/>
<dbReference type="EMBL" id="DS999411">
    <property type="protein sequence ID" value="EED36888.1"/>
    <property type="molecule type" value="Genomic_DNA"/>
</dbReference>
<accession>B8KVS0</accession>
<name>B8KVS0_9GAMM</name>
<proteinExistence type="predicted"/>
<reference evidence="2" key="1">
    <citation type="journal article" date="2013" name="BMC Microbiol.">
        <title>Taxonomy and evolution of bacteriochlorophyll a-containing members of the OM60/NOR5 clade of marine gammaproteobacteria: description of Luminiphilus syltensis gen. nov., sp. nov., reclassification of Haliea rubra as Pseudohaliea rubra gen. nov., comb. nov., and emendation of Chromatocurvus halotolerans.</title>
        <authorList>
            <person name="Spring S."/>
            <person name="Riedel T."/>
            <person name="Sproer C."/>
            <person name="Yan S."/>
            <person name="Harder J."/>
            <person name="Fuchs B.M."/>
        </authorList>
    </citation>
    <scope>NUCLEOTIDE SEQUENCE [LARGE SCALE GENOMIC DNA]</scope>
    <source>
        <strain evidence="2">NOR51-B</strain>
    </source>
</reference>
<dbReference type="AlphaFoldDB" id="B8KVS0"/>
<evidence type="ECO:0000313" key="2">
    <source>
        <dbReference type="Proteomes" id="UP000004699"/>
    </source>
</evidence>